<keyword evidence="7" id="KW-1185">Reference proteome</keyword>
<dbReference type="OrthoDB" id="21243at2759"/>
<accession>A0A9W8DXF9</accession>
<feature type="domain" description="SPRY" evidence="5">
    <location>
        <begin position="305"/>
        <end position="474"/>
    </location>
</feature>
<proteinExistence type="inferred from homology"/>
<feature type="region of interest" description="Disordered" evidence="4">
    <location>
        <begin position="125"/>
        <end position="144"/>
    </location>
</feature>
<name>A0A9W8DXF9_9FUNG</name>
<feature type="region of interest" description="Disordered" evidence="4">
    <location>
        <begin position="521"/>
        <end position="573"/>
    </location>
</feature>
<dbReference type="Gene3D" id="2.60.120.920">
    <property type="match status" value="1"/>
</dbReference>
<evidence type="ECO:0000256" key="4">
    <source>
        <dbReference type="SAM" id="MobiDB-lite"/>
    </source>
</evidence>
<protein>
    <submittedName>
        <fullName evidence="6">Transcription factor, contains a PHD finger motif</fullName>
    </submittedName>
</protein>
<feature type="compositionally biased region" description="Polar residues" evidence="4">
    <location>
        <begin position="521"/>
        <end position="538"/>
    </location>
</feature>
<feature type="compositionally biased region" description="Basic and acidic residues" evidence="4">
    <location>
        <begin position="560"/>
        <end position="573"/>
    </location>
</feature>
<dbReference type="EMBL" id="JANBPU010000002">
    <property type="protein sequence ID" value="KAJ1921910.1"/>
    <property type="molecule type" value="Genomic_DNA"/>
</dbReference>
<feature type="region of interest" description="Disordered" evidence="4">
    <location>
        <begin position="185"/>
        <end position="249"/>
    </location>
</feature>
<feature type="compositionally biased region" description="Basic residues" evidence="4">
    <location>
        <begin position="236"/>
        <end position="245"/>
    </location>
</feature>
<keyword evidence="2" id="KW-0539">Nucleus</keyword>
<dbReference type="PANTHER" id="PTHR10598">
    <property type="entry name" value="SET1/ASH2 HISTONE METHYLTRANSFERASE COMPLEX SUBUNIT ASH2"/>
    <property type="match status" value="1"/>
</dbReference>
<dbReference type="SMART" id="SM00449">
    <property type="entry name" value="SPRY"/>
    <property type="match status" value="1"/>
</dbReference>
<dbReference type="AlphaFoldDB" id="A0A9W8DXF9"/>
<dbReference type="GO" id="GO:0000976">
    <property type="term" value="F:transcription cis-regulatory region binding"/>
    <property type="evidence" value="ECO:0007669"/>
    <property type="project" value="TreeGrafter"/>
</dbReference>
<comment type="subcellular location">
    <subcellularLocation>
        <location evidence="1">Nucleus</location>
    </subcellularLocation>
</comment>
<dbReference type="InterPro" id="IPR013320">
    <property type="entry name" value="ConA-like_dom_sf"/>
</dbReference>
<dbReference type="InterPro" id="IPR037353">
    <property type="entry name" value="ASH2"/>
</dbReference>
<evidence type="ECO:0000256" key="1">
    <source>
        <dbReference type="ARBA" id="ARBA00004123"/>
    </source>
</evidence>
<comment type="caution">
    <text evidence="6">The sequence shown here is derived from an EMBL/GenBank/DDBJ whole genome shotgun (WGS) entry which is preliminary data.</text>
</comment>
<dbReference type="CDD" id="cd12872">
    <property type="entry name" value="SPRY_Ash2"/>
    <property type="match status" value="1"/>
</dbReference>
<dbReference type="InterPro" id="IPR043136">
    <property type="entry name" value="B30.2/SPRY_sf"/>
</dbReference>
<reference evidence="6" key="1">
    <citation type="submission" date="2022-07" db="EMBL/GenBank/DDBJ databases">
        <title>Phylogenomic reconstructions and comparative analyses of Kickxellomycotina fungi.</title>
        <authorList>
            <person name="Reynolds N.K."/>
            <person name="Stajich J.E."/>
            <person name="Barry K."/>
            <person name="Grigoriev I.V."/>
            <person name="Crous P."/>
            <person name="Smith M.E."/>
        </authorList>
    </citation>
    <scope>NUCLEOTIDE SEQUENCE</scope>
    <source>
        <strain evidence="6">NBRC 100468</strain>
    </source>
</reference>
<evidence type="ECO:0000313" key="7">
    <source>
        <dbReference type="Proteomes" id="UP001150538"/>
    </source>
</evidence>
<dbReference type="GO" id="GO:0048188">
    <property type="term" value="C:Set1C/COMPASS complex"/>
    <property type="evidence" value="ECO:0007669"/>
    <property type="project" value="InterPro"/>
</dbReference>
<dbReference type="PANTHER" id="PTHR10598:SF0">
    <property type="entry name" value="SET1_ASH2 HISTONE METHYLTRANSFERASE COMPLEX SUBUNIT ASH2"/>
    <property type="match status" value="1"/>
</dbReference>
<evidence type="ECO:0000259" key="5">
    <source>
        <dbReference type="SMART" id="SM00449"/>
    </source>
</evidence>
<dbReference type="SUPFAM" id="SSF49899">
    <property type="entry name" value="Concanavalin A-like lectins/glucanases"/>
    <property type="match status" value="1"/>
</dbReference>
<organism evidence="6 7">
    <name type="scientific">Mycoemilia scoparia</name>
    <dbReference type="NCBI Taxonomy" id="417184"/>
    <lineage>
        <taxon>Eukaryota</taxon>
        <taxon>Fungi</taxon>
        <taxon>Fungi incertae sedis</taxon>
        <taxon>Zoopagomycota</taxon>
        <taxon>Kickxellomycotina</taxon>
        <taxon>Kickxellomycetes</taxon>
        <taxon>Kickxellales</taxon>
        <taxon>Kickxellaceae</taxon>
        <taxon>Mycoemilia</taxon>
    </lineage>
</organism>
<comment type="similarity">
    <text evidence="3">Belongs to the cclA family.</text>
</comment>
<feature type="compositionally biased region" description="Polar residues" evidence="4">
    <location>
        <begin position="546"/>
        <end position="559"/>
    </location>
</feature>
<evidence type="ECO:0000313" key="6">
    <source>
        <dbReference type="EMBL" id="KAJ1921910.1"/>
    </source>
</evidence>
<dbReference type="Proteomes" id="UP001150538">
    <property type="component" value="Unassembled WGS sequence"/>
</dbReference>
<evidence type="ECO:0000256" key="2">
    <source>
        <dbReference type="ARBA" id="ARBA00023242"/>
    </source>
</evidence>
<dbReference type="Gene3D" id="3.90.980.20">
    <property type="match status" value="1"/>
</dbReference>
<gene>
    <name evidence="6" type="primary">ASH2</name>
    <name evidence="6" type="ORF">H4219_000256</name>
</gene>
<dbReference type="InterPro" id="IPR003877">
    <property type="entry name" value="SPRY_dom"/>
</dbReference>
<sequence>MVVPVFLDCIDRVKNYKCHILLGDDFFHFKCDKCNNGQEEIKRYHLSWVDVVHITLFNLTHDPKISTSDSGGGSQFTSAERGPQEYGDGRTYFHYKADVARFIDKYWGYFWTKARGETWINSASSALSTNSTENVPDEGRFESGKAKYNKNGMWGLTDELRLPSSYDTSQQQKTRQIMYNIADDGTLQEIHSGGSGGAKKKRRGEGGIKSANSSKRSKPAPLSYASQDSSGAHALSRGKTKKRKSESKSTWVVRMWPDIDNPPGPVKMSRDTTHTATQVQLDSTGLIMWNDKGYRLAKATHGVDTGTWYYEINILEGLKPEWNLRMGWSQISGDLQAPCGFDYYSYSMRANPPTCFHVAYGFPYGEPIKQHDVLGILIHLPKLDAIERQDIDERKWQTGELYRPFNYTRPESERPIDAPPDVPPLPILRGSEIEYFLNGKSLGNAFQDLYLGKYHPAISSYMGGKIELNFGPNFRFPPPAAWKDSKVRAISELEYEKPIPNKEASSQPVVPKAEAGMILSMGTNNEKNQSLVVESNGTKAPANDMPSDNKQENATTSTDSKVDNPDQASQDKQ</sequence>
<evidence type="ECO:0000256" key="3">
    <source>
        <dbReference type="ARBA" id="ARBA00038149"/>
    </source>
</evidence>